<sequence>MAHRHTENSRDIPKKSGADLMGILLLAAIGACTFFIPDFKDLSGWGEVVPRIPGAIFLGIAFLGGIHHLRR</sequence>
<keyword evidence="1" id="KW-0812">Transmembrane</keyword>
<evidence type="ECO:0000313" key="3">
    <source>
        <dbReference type="Proteomes" id="UP000034637"/>
    </source>
</evidence>
<dbReference type="Proteomes" id="UP000034637">
    <property type="component" value="Unassembled WGS sequence"/>
</dbReference>
<protein>
    <submittedName>
        <fullName evidence="2">Uncharacterized protein</fullName>
    </submittedName>
</protein>
<keyword evidence="1" id="KW-0472">Membrane</keyword>
<feature type="transmembrane region" description="Helical" evidence="1">
    <location>
        <begin position="20"/>
        <end position="36"/>
    </location>
</feature>
<feature type="transmembrane region" description="Helical" evidence="1">
    <location>
        <begin position="48"/>
        <end position="66"/>
    </location>
</feature>
<comment type="caution">
    <text evidence="2">The sequence shown here is derived from an EMBL/GenBank/DDBJ whole genome shotgun (WGS) entry which is preliminary data.</text>
</comment>
<proteinExistence type="predicted"/>
<name>A0A0G1V2X7_9BACT</name>
<accession>A0A0G1V2X7</accession>
<reference evidence="2 3" key="1">
    <citation type="journal article" date="2015" name="Nature">
        <title>rRNA introns, odd ribosomes, and small enigmatic genomes across a large radiation of phyla.</title>
        <authorList>
            <person name="Brown C.T."/>
            <person name="Hug L.A."/>
            <person name="Thomas B.C."/>
            <person name="Sharon I."/>
            <person name="Castelle C.J."/>
            <person name="Singh A."/>
            <person name="Wilkins M.J."/>
            <person name="Williams K.H."/>
            <person name="Banfield J.F."/>
        </authorList>
    </citation>
    <scope>NUCLEOTIDE SEQUENCE [LARGE SCALE GENOMIC DNA]</scope>
</reference>
<evidence type="ECO:0000256" key="1">
    <source>
        <dbReference type="SAM" id="Phobius"/>
    </source>
</evidence>
<keyword evidence="1" id="KW-1133">Transmembrane helix</keyword>
<dbReference type="EMBL" id="LCPP01000003">
    <property type="protein sequence ID" value="KKW00883.1"/>
    <property type="molecule type" value="Genomic_DNA"/>
</dbReference>
<organism evidence="2 3">
    <name type="scientific">Candidatus Amesbacteria bacterium GW2011_GWA1_48_9</name>
    <dbReference type="NCBI Taxonomy" id="1618355"/>
    <lineage>
        <taxon>Bacteria</taxon>
        <taxon>Candidatus Amesiibacteriota</taxon>
    </lineage>
</organism>
<evidence type="ECO:0000313" key="2">
    <source>
        <dbReference type="EMBL" id="KKW00883.1"/>
    </source>
</evidence>
<dbReference type="AlphaFoldDB" id="A0A0G1V2X7"/>
<gene>
    <name evidence="2" type="ORF">UY33_C0003G0011</name>
</gene>
<dbReference type="PROSITE" id="PS51257">
    <property type="entry name" value="PROKAR_LIPOPROTEIN"/>
    <property type="match status" value="1"/>
</dbReference>